<name>A0A5R9GUF3_9PROT</name>
<sequence>MENTMLQQLTDDMKSAMKSGDKVRLSAIRMLRAAIKDREIEVGHALAADESLAVLSRLVKQRNDAARQYAEAGRADLEEKELLEAAIFQAYMPEPLSDEELAAIIEAAVVETGASSMREMGAVMNIVKAKAQGRADMGKLSAIVKQRLG</sequence>
<evidence type="ECO:0000313" key="2">
    <source>
        <dbReference type="Proteomes" id="UP000306585"/>
    </source>
</evidence>
<dbReference type="OrthoDB" id="9788127at2"/>
<dbReference type="EMBL" id="VBRY01000002">
    <property type="protein sequence ID" value="TLS68519.1"/>
    <property type="molecule type" value="Genomic_DNA"/>
</dbReference>
<evidence type="ECO:0000313" key="1">
    <source>
        <dbReference type="EMBL" id="TLS68519.1"/>
    </source>
</evidence>
<dbReference type="InterPro" id="IPR023168">
    <property type="entry name" value="GatB_Yqey_C_2"/>
</dbReference>
<organism evidence="1 2">
    <name type="scientific">Mariprofundus erugo</name>
    <dbReference type="NCBI Taxonomy" id="2528639"/>
    <lineage>
        <taxon>Bacteria</taxon>
        <taxon>Pseudomonadati</taxon>
        <taxon>Pseudomonadota</taxon>
        <taxon>Candidatius Mariprofundia</taxon>
        <taxon>Mariprofundales</taxon>
        <taxon>Mariprofundaceae</taxon>
        <taxon>Mariprofundus</taxon>
    </lineage>
</organism>
<gene>
    <name evidence="1" type="ORF">FEF65_02065</name>
</gene>
<dbReference type="InterPro" id="IPR019004">
    <property type="entry name" value="YqeY/Aim41"/>
</dbReference>
<keyword evidence="2" id="KW-1185">Reference proteome</keyword>
<dbReference type="GO" id="GO:0016884">
    <property type="term" value="F:carbon-nitrogen ligase activity, with glutamine as amido-N-donor"/>
    <property type="evidence" value="ECO:0007669"/>
    <property type="project" value="InterPro"/>
</dbReference>
<dbReference type="SUPFAM" id="SSF89095">
    <property type="entry name" value="GatB/YqeY motif"/>
    <property type="match status" value="1"/>
</dbReference>
<dbReference type="AlphaFoldDB" id="A0A5R9GUF3"/>
<dbReference type="Pfam" id="PF09424">
    <property type="entry name" value="YqeY"/>
    <property type="match status" value="1"/>
</dbReference>
<dbReference type="Gene3D" id="1.10.1510.10">
    <property type="entry name" value="Uncharacterised protein YqeY/AIM41 PF09424, N-terminal domain"/>
    <property type="match status" value="1"/>
</dbReference>
<reference evidence="1 2" key="1">
    <citation type="journal article" date="2019" name="Appl. Environ. Microbiol.">
        <title>Environmental Evidence and Genomic Insight of Iron-oxidizing Bacteria Preference Towards More Corrosion Resistant Stainless Steel at Higher Salinities.</title>
        <authorList>
            <person name="Garrison C.E."/>
            <person name="Price K.A."/>
            <person name="Field E.K."/>
        </authorList>
    </citation>
    <scope>NUCLEOTIDE SEQUENCE [LARGE SCALE GENOMIC DNA]</scope>
    <source>
        <strain evidence="1 2">P3</strain>
    </source>
</reference>
<accession>A0A5R9GUF3</accession>
<dbReference type="PANTHER" id="PTHR28055">
    <property type="entry name" value="ALTERED INHERITANCE OF MITOCHONDRIA PROTEIN 41, MITOCHONDRIAL"/>
    <property type="match status" value="1"/>
</dbReference>
<dbReference type="InterPro" id="IPR003789">
    <property type="entry name" value="Asn/Gln_tRNA_amidoTrase-B-like"/>
</dbReference>
<dbReference type="Proteomes" id="UP000306585">
    <property type="component" value="Unassembled WGS sequence"/>
</dbReference>
<comment type="caution">
    <text evidence="1">The sequence shown here is derived from an EMBL/GenBank/DDBJ whole genome shotgun (WGS) entry which is preliminary data.</text>
</comment>
<dbReference type="PANTHER" id="PTHR28055:SF1">
    <property type="entry name" value="ALTERED INHERITANCE OF MITOCHONDRIA PROTEIN 41, MITOCHONDRIAL"/>
    <property type="match status" value="1"/>
</dbReference>
<dbReference type="Gene3D" id="1.10.10.410">
    <property type="match status" value="1"/>
</dbReference>
<protein>
    <submittedName>
        <fullName evidence="1">GatB/YqeY domain-containing protein</fullName>
    </submittedName>
</protein>
<proteinExistence type="predicted"/>
<dbReference type="InterPro" id="IPR042184">
    <property type="entry name" value="YqeY/Aim41_N"/>
</dbReference>